<dbReference type="EMBL" id="JBHUHT010000003">
    <property type="protein sequence ID" value="MFD2094372.1"/>
    <property type="molecule type" value="Genomic_DNA"/>
</dbReference>
<name>A0ABW4XFW4_9GAMM</name>
<dbReference type="RefSeq" id="WP_345337797.1">
    <property type="nucleotide sequence ID" value="NZ_BAABLI010000003.1"/>
</dbReference>
<proteinExistence type="predicted"/>
<keyword evidence="2" id="KW-1185">Reference proteome</keyword>
<reference evidence="2" key="1">
    <citation type="journal article" date="2019" name="Int. J. Syst. Evol. Microbiol.">
        <title>The Global Catalogue of Microorganisms (GCM) 10K type strain sequencing project: providing services to taxonomists for standard genome sequencing and annotation.</title>
        <authorList>
            <consortium name="The Broad Institute Genomics Platform"/>
            <consortium name="The Broad Institute Genome Sequencing Center for Infectious Disease"/>
            <person name="Wu L."/>
            <person name="Ma J."/>
        </authorList>
    </citation>
    <scope>NUCLEOTIDE SEQUENCE [LARGE SCALE GENOMIC DNA]</scope>
    <source>
        <strain evidence="2">CGMCC 1.10992</strain>
    </source>
</reference>
<evidence type="ECO:0000313" key="2">
    <source>
        <dbReference type="Proteomes" id="UP001597380"/>
    </source>
</evidence>
<dbReference type="Proteomes" id="UP001597380">
    <property type="component" value="Unassembled WGS sequence"/>
</dbReference>
<protein>
    <submittedName>
        <fullName evidence="1">Uncharacterized protein</fullName>
    </submittedName>
</protein>
<organism evidence="1 2">
    <name type="scientific">Corallincola platygyrae</name>
    <dbReference type="NCBI Taxonomy" id="1193278"/>
    <lineage>
        <taxon>Bacteria</taxon>
        <taxon>Pseudomonadati</taxon>
        <taxon>Pseudomonadota</taxon>
        <taxon>Gammaproteobacteria</taxon>
        <taxon>Alteromonadales</taxon>
        <taxon>Psychromonadaceae</taxon>
        <taxon>Corallincola</taxon>
    </lineage>
</organism>
<comment type="caution">
    <text evidence="1">The sequence shown here is derived from an EMBL/GenBank/DDBJ whole genome shotgun (WGS) entry which is preliminary data.</text>
</comment>
<evidence type="ECO:0000313" key="1">
    <source>
        <dbReference type="EMBL" id="MFD2094372.1"/>
    </source>
</evidence>
<sequence length="106" mass="11663">MKSAVIILLVGILAGIFWYKSTGPQKAGTNVFAKYQSSNAIEINGQVLTITEAIDLVNSIEAEGKRVDFYIGGNNDVHKQVEELADKVRQSPSFKGRNVIVIFESY</sequence>
<accession>A0ABW4XFW4</accession>
<gene>
    <name evidence="1" type="ORF">ACFSJ3_00105</name>
</gene>